<dbReference type="Proteomes" id="UP000191040">
    <property type="component" value="Chromosome I"/>
</dbReference>
<feature type="compositionally biased region" description="Acidic residues" evidence="2">
    <location>
        <begin position="94"/>
        <end position="104"/>
    </location>
</feature>
<feature type="transmembrane region" description="Helical" evidence="3">
    <location>
        <begin position="42"/>
        <end position="64"/>
    </location>
</feature>
<name>A0A1T4YTG8_9ACTN</name>
<keyword evidence="1" id="KW-0175">Coiled coil</keyword>
<protein>
    <recommendedName>
        <fullName evidence="4">DUF4349 domain-containing protein</fullName>
    </recommendedName>
</protein>
<dbReference type="STRING" id="1736691.SAMN06295964_0827"/>
<keyword evidence="3" id="KW-0472">Membrane</keyword>
<dbReference type="InterPro" id="IPR025645">
    <property type="entry name" value="DUF4349"/>
</dbReference>
<evidence type="ECO:0000256" key="1">
    <source>
        <dbReference type="SAM" id="Coils"/>
    </source>
</evidence>
<dbReference type="EMBL" id="LT796768">
    <property type="protein sequence ID" value="SKB05089.1"/>
    <property type="molecule type" value="Genomic_DNA"/>
</dbReference>
<accession>A0A1T4YTG8</accession>
<feature type="region of interest" description="Disordered" evidence="2">
    <location>
        <begin position="69"/>
        <end position="104"/>
    </location>
</feature>
<reference evidence="6" key="1">
    <citation type="submission" date="2017-02" db="EMBL/GenBank/DDBJ databases">
        <authorList>
            <person name="Varghese N."/>
            <person name="Submissions S."/>
        </authorList>
    </citation>
    <scope>NUCLEOTIDE SEQUENCE [LARGE SCALE GENOMIC DNA]</scope>
    <source>
        <strain evidence="6">9H-4</strain>
    </source>
</reference>
<dbReference type="Pfam" id="PF14257">
    <property type="entry name" value="DUF4349"/>
    <property type="match status" value="1"/>
</dbReference>
<evidence type="ECO:0000313" key="5">
    <source>
        <dbReference type="EMBL" id="SKB05089.1"/>
    </source>
</evidence>
<keyword evidence="6" id="KW-1185">Reference proteome</keyword>
<dbReference type="RefSeq" id="WP_078698974.1">
    <property type="nucleotide sequence ID" value="NZ_LT796768.1"/>
</dbReference>
<gene>
    <name evidence="5" type="ORF">SAMN06295964_0827</name>
</gene>
<dbReference type="OrthoDB" id="186919at2"/>
<keyword evidence="3" id="KW-1133">Transmembrane helix</keyword>
<feature type="transmembrane region" description="Helical" evidence="3">
    <location>
        <begin position="289"/>
        <end position="314"/>
    </location>
</feature>
<evidence type="ECO:0000259" key="4">
    <source>
        <dbReference type="Pfam" id="PF14257"/>
    </source>
</evidence>
<evidence type="ECO:0000256" key="2">
    <source>
        <dbReference type="SAM" id="MobiDB-lite"/>
    </source>
</evidence>
<evidence type="ECO:0000256" key="3">
    <source>
        <dbReference type="SAM" id="Phobius"/>
    </source>
</evidence>
<feature type="compositionally biased region" description="Low complexity" evidence="2">
    <location>
        <begin position="81"/>
        <end position="93"/>
    </location>
</feature>
<organism evidence="5 6">
    <name type="scientific">Aeromicrobium choanae</name>
    <dbReference type="NCBI Taxonomy" id="1736691"/>
    <lineage>
        <taxon>Bacteria</taxon>
        <taxon>Bacillati</taxon>
        <taxon>Actinomycetota</taxon>
        <taxon>Actinomycetes</taxon>
        <taxon>Propionibacteriales</taxon>
        <taxon>Nocardioidaceae</taxon>
        <taxon>Aeromicrobium</taxon>
    </lineage>
</organism>
<proteinExistence type="predicted"/>
<evidence type="ECO:0000313" key="6">
    <source>
        <dbReference type="Proteomes" id="UP000191040"/>
    </source>
</evidence>
<sequence>MTGTDLPVLEPERIERMRTGVMDAVAEHDAAARRRRRRVRGALAGAAAAAVVVVGGVGAGLSGLGGPTGGSDSMIAEESSDAGSGSRSSAGGAEADDAEADDAEAPFLTTVVTRGSMSVEVDEVDDAVASLRTFVGGTGGRIDSESLEGSSASLVVRVPAGEVESLRRELDELGDLSGVFLERSDETTVIADVDARIESLETSIRRLRAIIADSSTTRDLLDAEAQLTQRQGELESLQAQRRALRDETSLATIDVSVVAADTARSVDPGDGFVGGLTRGWNALVDTVDALVTVVGVAVPWLLPVGLVAAVALAFRRWRARRDER</sequence>
<feature type="coiled-coil region" evidence="1">
    <location>
        <begin position="190"/>
        <end position="247"/>
    </location>
</feature>
<keyword evidence="3" id="KW-0812">Transmembrane</keyword>
<feature type="domain" description="DUF4349" evidence="4">
    <location>
        <begin position="111"/>
        <end position="310"/>
    </location>
</feature>
<dbReference type="AlphaFoldDB" id="A0A1T4YTG8"/>